<dbReference type="SUPFAM" id="SSF55658">
    <property type="entry name" value="L9 N-domain-like"/>
    <property type="match status" value="1"/>
</dbReference>
<evidence type="ECO:0000256" key="1">
    <source>
        <dbReference type="ARBA" id="ARBA00010605"/>
    </source>
</evidence>
<reference evidence="7 8" key="1">
    <citation type="submission" date="2013-11" db="EMBL/GenBank/DDBJ databases">
        <title>Genome sequencing of Stegodyphus mimosarum.</title>
        <authorList>
            <person name="Bechsgaard J."/>
        </authorList>
    </citation>
    <scope>NUCLEOTIDE SEQUENCE [LARGE SCALE GENOMIC DNA]</scope>
</reference>
<name>A0A087UJC0_STEMI</name>
<proteinExistence type="inferred from homology"/>
<dbReference type="Proteomes" id="UP000054359">
    <property type="component" value="Unassembled WGS sequence"/>
</dbReference>
<evidence type="ECO:0000256" key="4">
    <source>
        <dbReference type="ARBA" id="ARBA00035194"/>
    </source>
</evidence>
<accession>A0A087UJC0</accession>
<dbReference type="InterPro" id="IPR020070">
    <property type="entry name" value="Ribosomal_bL9_N"/>
</dbReference>
<organism evidence="7 8">
    <name type="scientific">Stegodyphus mimosarum</name>
    <name type="common">African social velvet spider</name>
    <dbReference type="NCBI Taxonomy" id="407821"/>
    <lineage>
        <taxon>Eukaryota</taxon>
        <taxon>Metazoa</taxon>
        <taxon>Ecdysozoa</taxon>
        <taxon>Arthropoda</taxon>
        <taxon>Chelicerata</taxon>
        <taxon>Arachnida</taxon>
        <taxon>Araneae</taxon>
        <taxon>Araneomorphae</taxon>
        <taxon>Entelegynae</taxon>
        <taxon>Eresoidea</taxon>
        <taxon>Eresidae</taxon>
        <taxon>Stegodyphus</taxon>
    </lineage>
</organism>
<feature type="non-terminal residue" evidence="7">
    <location>
        <position position="256"/>
    </location>
</feature>
<evidence type="ECO:0000313" key="7">
    <source>
        <dbReference type="EMBL" id="KFM77459.1"/>
    </source>
</evidence>
<dbReference type="InterPro" id="IPR036935">
    <property type="entry name" value="Ribosomal_bL9_N_sf"/>
</dbReference>
<protein>
    <recommendedName>
        <fullName evidence="4">Large ribosomal subunit protein bL9m</fullName>
    </recommendedName>
    <alternativeName>
        <fullName evidence="5">39S ribosomal protein L9, mitochondrial</fullName>
    </alternativeName>
</protein>
<gene>
    <name evidence="7" type="ORF">X975_00588</name>
</gene>
<keyword evidence="8" id="KW-1185">Reference proteome</keyword>
<dbReference type="AlphaFoldDB" id="A0A087UJC0"/>
<dbReference type="OrthoDB" id="5555409at2759"/>
<dbReference type="InterPro" id="IPR000244">
    <property type="entry name" value="Ribosomal_bL9"/>
</dbReference>
<evidence type="ECO:0000256" key="5">
    <source>
        <dbReference type="ARBA" id="ARBA00035381"/>
    </source>
</evidence>
<dbReference type="GO" id="GO:1990904">
    <property type="term" value="C:ribonucleoprotein complex"/>
    <property type="evidence" value="ECO:0007669"/>
    <property type="project" value="UniProtKB-KW"/>
</dbReference>
<dbReference type="PANTHER" id="PTHR21368">
    <property type="entry name" value="50S RIBOSOMAL PROTEIN L9"/>
    <property type="match status" value="1"/>
</dbReference>
<dbReference type="GO" id="GO:0005840">
    <property type="term" value="C:ribosome"/>
    <property type="evidence" value="ECO:0007669"/>
    <property type="project" value="UniProtKB-KW"/>
</dbReference>
<dbReference type="GO" id="GO:0006412">
    <property type="term" value="P:translation"/>
    <property type="evidence" value="ECO:0007669"/>
    <property type="project" value="InterPro"/>
</dbReference>
<evidence type="ECO:0000256" key="3">
    <source>
        <dbReference type="ARBA" id="ARBA00023274"/>
    </source>
</evidence>
<sequence length="256" mass="29259">MNICRAFSRNINNLFIRDVFCATILPSRNTFIVKRKYPPPLSKLNAKRPRILKARHFVYETVEDTDLTEPPDLKVVLTTFVDGIGDVGDVITLMPEYARDHLLLPKKAVYATPENIQKYSDIKKTRPERPMFSSIHAGVTVRTLSKYVIPVFMNPRVSWTIKANHIQIAFRKEGFWVPVDAIEVPGVIDGPDPLKEAKDFAVFITINNTEKIPVRCRLFHIQAGLEAAELANEFYLDKAEPILNEQKELLENMPMP</sequence>
<comment type="similarity">
    <text evidence="1">Belongs to the bacterial ribosomal protein bL9 family.</text>
</comment>
<feature type="domain" description="Ribosomal protein L9" evidence="6">
    <location>
        <begin position="74"/>
        <end position="119"/>
    </location>
</feature>
<keyword evidence="2 7" id="KW-0689">Ribosomal protein</keyword>
<evidence type="ECO:0000259" key="6">
    <source>
        <dbReference type="Pfam" id="PF01281"/>
    </source>
</evidence>
<dbReference type="GO" id="GO:0003735">
    <property type="term" value="F:structural constituent of ribosome"/>
    <property type="evidence" value="ECO:0007669"/>
    <property type="project" value="InterPro"/>
</dbReference>
<dbReference type="Pfam" id="PF01281">
    <property type="entry name" value="Ribosomal_L9_N"/>
    <property type="match status" value="1"/>
</dbReference>
<dbReference type="STRING" id="407821.A0A087UJC0"/>
<dbReference type="Gene3D" id="3.40.5.10">
    <property type="entry name" value="Ribosomal protein L9, N-terminal domain"/>
    <property type="match status" value="1"/>
</dbReference>
<keyword evidence="3" id="KW-0687">Ribonucleoprotein</keyword>
<dbReference type="OMA" id="AKHFIYE"/>
<dbReference type="InterPro" id="IPR009027">
    <property type="entry name" value="Ribosomal_bL9/RNase_H1_N"/>
</dbReference>
<evidence type="ECO:0000256" key="2">
    <source>
        <dbReference type="ARBA" id="ARBA00022980"/>
    </source>
</evidence>
<dbReference type="EMBL" id="KK120075">
    <property type="protein sequence ID" value="KFM77459.1"/>
    <property type="molecule type" value="Genomic_DNA"/>
</dbReference>
<evidence type="ECO:0000313" key="8">
    <source>
        <dbReference type="Proteomes" id="UP000054359"/>
    </source>
</evidence>